<evidence type="ECO:0008006" key="3">
    <source>
        <dbReference type="Google" id="ProtNLM"/>
    </source>
</evidence>
<keyword evidence="2" id="KW-1185">Reference proteome</keyword>
<dbReference type="RefSeq" id="WP_101354231.1">
    <property type="nucleotide sequence ID" value="NZ_PIQO01000007.1"/>
</dbReference>
<dbReference type="Proteomes" id="UP000233440">
    <property type="component" value="Unassembled WGS sequence"/>
</dbReference>
<proteinExistence type="predicted"/>
<evidence type="ECO:0000313" key="1">
    <source>
        <dbReference type="EMBL" id="PKR84865.1"/>
    </source>
</evidence>
<name>A0A2N3LJV0_9BACI</name>
<dbReference type="EMBL" id="PIQO01000007">
    <property type="protein sequence ID" value="PKR84865.1"/>
    <property type="molecule type" value="Genomic_DNA"/>
</dbReference>
<evidence type="ECO:0000313" key="2">
    <source>
        <dbReference type="Proteomes" id="UP000233440"/>
    </source>
</evidence>
<organism evidence="1 2">
    <name type="scientific">Heyndrickxia camelliae</name>
    <dbReference type="NCBI Taxonomy" id="1707093"/>
    <lineage>
        <taxon>Bacteria</taxon>
        <taxon>Bacillati</taxon>
        <taxon>Bacillota</taxon>
        <taxon>Bacilli</taxon>
        <taxon>Bacillales</taxon>
        <taxon>Bacillaceae</taxon>
        <taxon>Heyndrickxia</taxon>
    </lineage>
</organism>
<reference evidence="1 2" key="1">
    <citation type="submission" date="2017-11" db="EMBL/GenBank/DDBJ databases">
        <title>Bacillus camelliae sp. nov., isolated from pu'er tea.</title>
        <authorList>
            <person name="Niu L."/>
        </authorList>
    </citation>
    <scope>NUCLEOTIDE SEQUENCE [LARGE SCALE GENOMIC DNA]</scope>
    <source>
        <strain evidence="1 2">7578-1</strain>
    </source>
</reference>
<comment type="caution">
    <text evidence="1">The sequence shown here is derived from an EMBL/GenBank/DDBJ whole genome shotgun (WGS) entry which is preliminary data.</text>
</comment>
<gene>
    <name evidence="1" type="ORF">CWO92_10840</name>
</gene>
<accession>A0A2N3LJV0</accession>
<sequence>MKLPINVVYDLLMNASEITSMINPDMIFKLYVPEEYHQIEHLPIVRINEISDYQEGFASDMPFSFVCSVQVDVWASTSKTLEQIQTVMDKLMAQNEWAQYSGGIDSDPDFNNTPRMYRRYRTTQQIDFN</sequence>
<dbReference type="OrthoDB" id="2932542at2"/>
<dbReference type="AlphaFoldDB" id="A0A2N3LJV0"/>
<protein>
    <recommendedName>
        <fullName evidence="3">DUF3168 domain-containing protein</fullName>
    </recommendedName>
</protein>